<dbReference type="AlphaFoldDB" id="A0AAD7EHQ3"/>
<comment type="caution">
    <text evidence="1">The sequence shown here is derived from an EMBL/GenBank/DDBJ whole genome shotgun (WGS) entry which is preliminary data.</text>
</comment>
<protein>
    <submittedName>
        <fullName evidence="1">Uncharacterized protein</fullName>
    </submittedName>
</protein>
<gene>
    <name evidence="1" type="ORF">DFH08DRAFT_817467</name>
</gene>
<dbReference type="Proteomes" id="UP001218218">
    <property type="component" value="Unassembled WGS sequence"/>
</dbReference>
<reference evidence="1" key="1">
    <citation type="submission" date="2023-03" db="EMBL/GenBank/DDBJ databases">
        <title>Massive genome expansion in bonnet fungi (Mycena s.s.) driven by repeated elements and novel gene families across ecological guilds.</title>
        <authorList>
            <consortium name="Lawrence Berkeley National Laboratory"/>
            <person name="Harder C.B."/>
            <person name="Miyauchi S."/>
            <person name="Viragh M."/>
            <person name="Kuo A."/>
            <person name="Thoen E."/>
            <person name="Andreopoulos B."/>
            <person name="Lu D."/>
            <person name="Skrede I."/>
            <person name="Drula E."/>
            <person name="Henrissat B."/>
            <person name="Morin E."/>
            <person name="Kohler A."/>
            <person name="Barry K."/>
            <person name="LaButti K."/>
            <person name="Morin E."/>
            <person name="Salamov A."/>
            <person name="Lipzen A."/>
            <person name="Mereny Z."/>
            <person name="Hegedus B."/>
            <person name="Baldrian P."/>
            <person name="Stursova M."/>
            <person name="Weitz H."/>
            <person name="Taylor A."/>
            <person name="Grigoriev I.V."/>
            <person name="Nagy L.G."/>
            <person name="Martin F."/>
            <person name="Kauserud H."/>
        </authorList>
    </citation>
    <scope>NUCLEOTIDE SEQUENCE</scope>
    <source>
        <strain evidence="1">CBHHK002</strain>
    </source>
</reference>
<evidence type="ECO:0000313" key="1">
    <source>
        <dbReference type="EMBL" id="KAJ7323991.1"/>
    </source>
</evidence>
<evidence type="ECO:0000313" key="2">
    <source>
        <dbReference type="Proteomes" id="UP001218218"/>
    </source>
</evidence>
<proteinExistence type="predicted"/>
<name>A0AAD7EHQ3_9AGAR</name>
<sequence length="134" mass="15117">MYVAAGPLMNGNICGAVTGKLRGCGSQYKQGLDREDCERRKNAAKTNTTEEPRLLPSSRKDIWGIQNEEAVWTSAGIRTWMGLKTECKQMKTKGVRTYGEMAQPRSHFVKERLINWVGQDELTSHVSVQRQENS</sequence>
<organism evidence="1 2">
    <name type="scientific">Mycena albidolilacea</name>
    <dbReference type="NCBI Taxonomy" id="1033008"/>
    <lineage>
        <taxon>Eukaryota</taxon>
        <taxon>Fungi</taxon>
        <taxon>Dikarya</taxon>
        <taxon>Basidiomycota</taxon>
        <taxon>Agaricomycotina</taxon>
        <taxon>Agaricomycetes</taxon>
        <taxon>Agaricomycetidae</taxon>
        <taxon>Agaricales</taxon>
        <taxon>Marasmiineae</taxon>
        <taxon>Mycenaceae</taxon>
        <taxon>Mycena</taxon>
    </lineage>
</organism>
<accession>A0AAD7EHQ3</accession>
<keyword evidence="2" id="KW-1185">Reference proteome</keyword>
<dbReference type="EMBL" id="JARIHO010000045">
    <property type="protein sequence ID" value="KAJ7323991.1"/>
    <property type="molecule type" value="Genomic_DNA"/>
</dbReference>